<dbReference type="EMBL" id="JALHLF010000044">
    <property type="protein sequence ID" value="MCJ2183386.1"/>
    <property type="molecule type" value="Genomic_DNA"/>
</dbReference>
<gene>
    <name evidence="6" type="ORF">MTR62_11890</name>
</gene>
<dbReference type="PROSITE" id="PS50956">
    <property type="entry name" value="HTH_ASNC_2"/>
    <property type="match status" value="1"/>
</dbReference>
<dbReference type="Gene3D" id="1.10.10.10">
    <property type="entry name" value="Winged helix-like DNA-binding domain superfamily/Winged helix DNA-binding domain"/>
    <property type="match status" value="1"/>
</dbReference>
<accession>A0ABT0BEB9</accession>
<keyword evidence="2" id="KW-0238">DNA-binding</keyword>
<dbReference type="InterPro" id="IPR019887">
    <property type="entry name" value="Tscrpt_reg_AsnC/Lrp_C"/>
</dbReference>
<organism evidence="6 7">
    <name type="scientific">Novosphingobium organovorum</name>
    <dbReference type="NCBI Taxonomy" id="2930092"/>
    <lineage>
        <taxon>Bacteria</taxon>
        <taxon>Pseudomonadati</taxon>
        <taxon>Pseudomonadota</taxon>
        <taxon>Alphaproteobacteria</taxon>
        <taxon>Sphingomonadales</taxon>
        <taxon>Sphingomonadaceae</taxon>
        <taxon>Novosphingobium</taxon>
    </lineage>
</organism>
<dbReference type="InterPro" id="IPR036390">
    <property type="entry name" value="WH_DNA-bd_sf"/>
</dbReference>
<name>A0ABT0BEB9_9SPHN</name>
<comment type="caution">
    <text evidence="6">The sequence shown here is derived from an EMBL/GenBank/DDBJ whole genome shotgun (WGS) entry which is preliminary data.</text>
</comment>
<dbReference type="SUPFAM" id="SSF46785">
    <property type="entry name" value="Winged helix' DNA-binding domain"/>
    <property type="match status" value="1"/>
</dbReference>
<keyword evidence="4" id="KW-0804">Transcription</keyword>
<keyword evidence="1" id="KW-0805">Transcription regulation</keyword>
<keyword evidence="7" id="KW-1185">Reference proteome</keyword>
<dbReference type="PANTHER" id="PTHR30154">
    <property type="entry name" value="LEUCINE-RESPONSIVE REGULATORY PROTEIN"/>
    <property type="match status" value="1"/>
</dbReference>
<proteinExistence type="predicted"/>
<dbReference type="PRINTS" id="PR00033">
    <property type="entry name" value="HTHASNC"/>
</dbReference>
<dbReference type="SUPFAM" id="SSF54909">
    <property type="entry name" value="Dimeric alpha+beta barrel"/>
    <property type="match status" value="1"/>
</dbReference>
<dbReference type="InterPro" id="IPR000485">
    <property type="entry name" value="AsnC-type_HTH_dom"/>
</dbReference>
<dbReference type="InterPro" id="IPR011991">
    <property type="entry name" value="ArsR-like_HTH"/>
</dbReference>
<keyword evidence="3" id="KW-0010">Activator</keyword>
<evidence type="ECO:0000313" key="6">
    <source>
        <dbReference type="EMBL" id="MCJ2183386.1"/>
    </source>
</evidence>
<dbReference type="Gene3D" id="3.30.70.920">
    <property type="match status" value="1"/>
</dbReference>
<dbReference type="PANTHER" id="PTHR30154:SF0">
    <property type="entry name" value="LEUCINE-RESPONSIVE REGULATORY PROTEIN"/>
    <property type="match status" value="1"/>
</dbReference>
<evidence type="ECO:0000259" key="5">
    <source>
        <dbReference type="PROSITE" id="PS50956"/>
    </source>
</evidence>
<dbReference type="CDD" id="cd00090">
    <property type="entry name" value="HTH_ARSR"/>
    <property type="match status" value="1"/>
</dbReference>
<feature type="domain" description="HTH asnC-type" evidence="5">
    <location>
        <begin position="10"/>
        <end position="71"/>
    </location>
</feature>
<evidence type="ECO:0000256" key="4">
    <source>
        <dbReference type="ARBA" id="ARBA00023163"/>
    </source>
</evidence>
<evidence type="ECO:0000256" key="1">
    <source>
        <dbReference type="ARBA" id="ARBA00023015"/>
    </source>
</evidence>
<dbReference type="InterPro" id="IPR019888">
    <property type="entry name" value="Tscrpt_reg_AsnC-like"/>
</dbReference>
<dbReference type="InterPro" id="IPR036388">
    <property type="entry name" value="WH-like_DNA-bd_sf"/>
</dbReference>
<evidence type="ECO:0000256" key="2">
    <source>
        <dbReference type="ARBA" id="ARBA00023125"/>
    </source>
</evidence>
<dbReference type="RefSeq" id="WP_244021158.1">
    <property type="nucleotide sequence ID" value="NZ_JALHLF010000044.1"/>
</dbReference>
<sequence>MDSTSNSVELDDIDRRIIAVLREDGRKTVTDLAREVGLSKTPCQNRMRRLIETGVIRGFRAIVDPATLGLDHIAYVEVGLSSTHEKALADFNAAVRRIPEVEECHMIAGSFDYLLKVRTLDMRRYRKVMGEKITNLPHVATTSTFVVMEAVKEVNG</sequence>
<reference evidence="6" key="1">
    <citation type="submission" date="2022-03" db="EMBL/GenBank/DDBJ databases">
        <title>Identification of a novel bacterium isolated from mangrove sediments.</title>
        <authorList>
            <person name="Pan X."/>
        </authorList>
    </citation>
    <scope>NUCLEOTIDE SEQUENCE</scope>
    <source>
        <strain evidence="6">B1949</strain>
    </source>
</reference>
<dbReference type="Pfam" id="PF13412">
    <property type="entry name" value="HTH_24"/>
    <property type="match status" value="1"/>
</dbReference>
<evidence type="ECO:0000256" key="3">
    <source>
        <dbReference type="ARBA" id="ARBA00023159"/>
    </source>
</evidence>
<dbReference type="SMART" id="SM00344">
    <property type="entry name" value="HTH_ASNC"/>
    <property type="match status" value="1"/>
</dbReference>
<dbReference type="Pfam" id="PF01037">
    <property type="entry name" value="AsnC_trans_reg"/>
    <property type="match status" value="1"/>
</dbReference>
<dbReference type="InterPro" id="IPR011008">
    <property type="entry name" value="Dimeric_a/b-barrel"/>
</dbReference>
<evidence type="ECO:0000313" key="7">
    <source>
        <dbReference type="Proteomes" id="UP001162881"/>
    </source>
</evidence>
<dbReference type="Proteomes" id="UP001162881">
    <property type="component" value="Unassembled WGS sequence"/>
</dbReference>
<protein>
    <submittedName>
        <fullName evidence="6">Lrp/AsnC family transcriptional regulator</fullName>
    </submittedName>
</protein>